<feature type="region of interest" description="Disordered" evidence="1">
    <location>
        <begin position="428"/>
        <end position="460"/>
    </location>
</feature>
<feature type="domain" description="Fibronectin type-III" evidence="3">
    <location>
        <begin position="49"/>
        <end position="143"/>
    </location>
</feature>
<name>A0A8X7WV17_POLSE</name>
<proteinExistence type="predicted"/>
<dbReference type="EMBL" id="JAATIS010008602">
    <property type="protein sequence ID" value="KAG2457158.1"/>
    <property type="molecule type" value="Genomic_DNA"/>
</dbReference>
<reference evidence="4 5" key="1">
    <citation type="journal article" date="2021" name="Cell">
        <title>Tracing the genetic footprints of vertebrate landing in non-teleost ray-finned fishes.</title>
        <authorList>
            <person name="Bi X."/>
            <person name="Wang K."/>
            <person name="Yang L."/>
            <person name="Pan H."/>
            <person name="Jiang H."/>
            <person name="Wei Q."/>
            <person name="Fang M."/>
            <person name="Yu H."/>
            <person name="Zhu C."/>
            <person name="Cai Y."/>
            <person name="He Y."/>
            <person name="Gan X."/>
            <person name="Zeng H."/>
            <person name="Yu D."/>
            <person name="Zhu Y."/>
            <person name="Jiang H."/>
            <person name="Qiu Q."/>
            <person name="Yang H."/>
            <person name="Zhang Y.E."/>
            <person name="Wang W."/>
            <person name="Zhu M."/>
            <person name="He S."/>
            <person name="Zhang G."/>
        </authorList>
    </citation>
    <scope>NUCLEOTIDE SEQUENCE [LARGE SCALE GENOMIC DNA]</scope>
    <source>
        <strain evidence="4">Bchr_013</strain>
    </source>
</reference>
<dbReference type="InterPro" id="IPR050650">
    <property type="entry name" value="Type-II_Cytokine-TF_Rcpt"/>
</dbReference>
<dbReference type="PANTHER" id="PTHR20859:SF53">
    <property type="entry name" value="INTERLEUKIN-22 RECEPTOR SUBUNIT ALPHA-1"/>
    <property type="match status" value="1"/>
</dbReference>
<feature type="compositionally biased region" description="Acidic residues" evidence="1">
    <location>
        <begin position="444"/>
        <end position="454"/>
    </location>
</feature>
<accession>A0A8X7WV17</accession>
<feature type="non-terminal residue" evidence="4">
    <location>
        <position position="1"/>
    </location>
</feature>
<feature type="transmembrane region" description="Helical" evidence="2">
    <location>
        <begin position="208"/>
        <end position="230"/>
    </location>
</feature>
<dbReference type="Gene3D" id="2.60.40.10">
    <property type="entry name" value="Immunoglobulins"/>
    <property type="match status" value="1"/>
</dbReference>
<dbReference type="InterPro" id="IPR003961">
    <property type="entry name" value="FN3_dom"/>
</dbReference>
<evidence type="ECO:0000256" key="2">
    <source>
        <dbReference type="SAM" id="Phobius"/>
    </source>
</evidence>
<dbReference type="InterPro" id="IPR013783">
    <property type="entry name" value="Ig-like_fold"/>
</dbReference>
<feature type="non-terminal residue" evidence="4">
    <location>
        <position position="460"/>
    </location>
</feature>
<gene>
    <name evidence="4" type="primary">Ifnar2_0</name>
    <name evidence="4" type="ORF">GTO96_0013981</name>
</gene>
<organism evidence="4 5">
    <name type="scientific">Polypterus senegalus</name>
    <name type="common">Senegal bichir</name>
    <dbReference type="NCBI Taxonomy" id="55291"/>
    <lineage>
        <taxon>Eukaryota</taxon>
        <taxon>Metazoa</taxon>
        <taxon>Chordata</taxon>
        <taxon>Craniata</taxon>
        <taxon>Vertebrata</taxon>
        <taxon>Euteleostomi</taxon>
        <taxon>Actinopterygii</taxon>
        <taxon>Polypteriformes</taxon>
        <taxon>Polypteridae</taxon>
        <taxon>Polypterus</taxon>
    </lineage>
</organism>
<dbReference type="SUPFAM" id="SSF49265">
    <property type="entry name" value="Fibronectin type III"/>
    <property type="match status" value="2"/>
</dbReference>
<evidence type="ECO:0000256" key="1">
    <source>
        <dbReference type="SAM" id="MobiDB-lite"/>
    </source>
</evidence>
<dbReference type="AlphaFoldDB" id="A0A8X7WV17"/>
<keyword evidence="2" id="KW-1133">Transmembrane helix</keyword>
<keyword evidence="2" id="KW-0812">Transmembrane</keyword>
<dbReference type="Pfam" id="PF01108">
    <property type="entry name" value="Tissue_fac"/>
    <property type="match status" value="1"/>
</dbReference>
<sequence>MPAVRETGAARAQGVMGHMLIFTRETLCRLTARSQRPQLAAQHDVALVARITALCMLPAPVNLNITSRNFEHFLKWEPGDGTPTGTLYRVGYFSQRTNNLALVENCQNISEPLECDLTKVFVDLFDHYVSAVQAVFRFQESNWTELPTTFDPYFHNNNDNVSFEERIFLLQPATEYCVMVSMSADHNKNNISSGRHCVLTAHHNKAGALVKVVVIPSVFFFIIFVIFILFTESIRSWKMEQPKVLTSFIIQDGVRVAEIEKCHPVLVTILPRPDDTQNLFTDAYFRSRQSEYSDDEEGDVYEKCGLKVPVQQSYNSNKELEKNVEPSLWEQFGEEESSCEVLSNQSGVTAEHLDPLDLEQQVCPHEIPEIYKDVPLCSVMLCDLEQECVTNDADTGDICLEKLDQQGEQEACRQLSYILTVEPVSVGKGAVSEDHNKEPFYISDSEEEDSDDEPCGYLSR</sequence>
<dbReference type="InterPro" id="IPR036116">
    <property type="entry name" value="FN3_sf"/>
</dbReference>
<protein>
    <submittedName>
        <fullName evidence="4">INRA2 protein</fullName>
    </submittedName>
</protein>
<evidence type="ECO:0000313" key="5">
    <source>
        <dbReference type="Proteomes" id="UP000886611"/>
    </source>
</evidence>
<evidence type="ECO:0000313" key="4">
    <source>
        <dbReference type="EMBL" id="KAG2457158.1"/>
    </source>
</evidence>
<dbReference type="GO" id="GO:0005886">
    <property type="term" value="C:plasma membrane"/>
    <property type="evidence" value="ECO:0007669"/>
    <property type="project" value="TreeGrafter"/>
</dbReference>
<comment type="caution">
    <text evidence="4">The sequence shown here is derived from an EMBL/GenBank/DDBJ whole genome shotgun (WGS) entry which is preliminary data.</text>
</comment>
<dbReference type="GO" id="GO:0004896">
    <property type="term" value="F:cytokine receptor activity"/>
    <property type="evidence" value="ECO:0007669"/>
    <property type="project" value="TreeGrafter"/>
</dbReference>
<keyword evidence="5" id="KW-1185">Reference proteome</keyword>
<keyword evidence="2" id="KW-0472">Membrane</keyword>
<evidence type="ECO:0000259" key="3">
    <source>
        <dbReference type="Pfam" id="PF01108"/>
    </source>
</evidence>
<dbReference type="PANTHER" id="PTHR20859">
    <property type="entry name" value="INTERFERON/INTERLEUKIN RECEPTOR"/>
    <property type="match status" value="1"/>
</dbReference>
<dbReference type="Proteomes" id="UP000886611">
    <property type="component" value="Unassembled WGS sequence"/>
</dbReference>